<feature type="domain" description="GGDEF" evidence="8">
    <location>
        <begin position="578"/>
        <end position="708"/>
    </location>
</feature>
<keyword evidence="3 7" id="KW-0812">Transmembrane</keyword>
<dbReference type="PANTHER" id="PTHR45138">
    <property type="entry name" value="REGULATORY COMPONENTS OF SENSORY TRANSDUCTION SYSTEM"/>
    <property type="match status" value="1"/>
</dbReference>
<dbReference type="CDD" id="cd01949">
    <property type="entry name" value="GGDEF"/>
    <property type="match status" value="1"/>
</dbReference>
<dbReference type="InterPro" id="IPR003018">
    <property type="entry name" value="GAF"/>
</dbReference>
<dbReference type="InterPro" id="IPR050469">
    <property type="entry name" value="Diguanylate_Cyclase"/>
</dbReference>
<feature type="transmembrane region" description="Helical" evidence="7">
    <location>
        <begin position="147"/>
        <end position="165"/>
    </location>
</feature>
<feature type="transmembrane region" description="Helical" evidence="7">
    <location>
        <begin position="7"/>
        <end position="26"/>
    </location>
</feature>
<keyword evidence="5 7" id="KW-0472">Membrane</keyword>
<dbReference type="PROSITE" id="PS50887">
    <property type="entry name" value="GGDEF"/>
    <property type="match status" value="1"/>
</dbReference>
<evidence type="ECO:0000259" key="8">
    <source>
        <dbReference type="PROSITE" id="PS50887"/>
    </source>
</evidence>
<dbReference type="InterPro" id="IPR011620">
    <property type="entry name" value="Sig_transdc_His_kinase_LytS_TM"/>
</dbReference>
<feature type="transmembrane region" description="Helical" evidence="7">
    <location>
        <begin position="171"/>
        <end position="191"/>
    </location>
</feature>
<keyword evidence="6" id="KW-0175">Coiled coil</keyword>
<feature type="transmembrane region" description="Helical" evidence="7">
    <location>
        <begin position="77"/>
        <end position="103"/>
    </location>
</feature>
<comment type="subcellular location">
    <subcellularLocation>
        <location evidence="1">Cell membrane</location>
        <topology evidence="1">Multi-pass membrane protein</topology>
    </subcellularLocation>
</comment>
<dbReference type="GO" id="GO:0071555">
    <property type="term" value="P:cell wall organization"/>
    <property type="evidence" value="ECO:0007669"/>
    <property type="project" value="InterPro"/>
</dbReference>
<evidence type="ECO:0000313" key="9">
    <source>
        <dbReference type="EMBL" id="SJZ38082.1"/>
    </source>
</evidence>
<evidence type="ECO:0000256" key="1">
    <source>
        <dbReference type="ARBA" id="ARBA00004651"/>
    </source>
</evidence>
<dbReference type="Pfam" id="PF13492">
    <property type="entry name" value="GAF_3"/>
    <property type="match status" value="1"/>
</dbReference>
<evidence type="ECO:0000256" key="5">
    <source>
        <dbReference type="ARBA" id="ARBA00023136"/>
    </source>
</evidence>
<dbReference type="SMART" id="SM00267">
    <property type="entry name" value="GGDEF"/>
    <property type="match status" value="1"/>
</dbReference>
<feature type="transmembrane region" description="Helical" evidence="7">
    <location>
        <begin position="109"/>
        <end position="127"/>
    </location>
</feature>
<organism evidence="9 10">
    <name type="scientific">Selenihalanaerobacter shriftii</name>
    <dbReference type="NCBI Taxonomy" id="142842"/>
    <lineage>
        <taxon>Bacteria</taxon>
        <taxon>Bacillati</taxon>
        <taxon>Bacillota</taxon>
        <taxon>Clostridia</taxon>
        <taxon>Halanaerobiales</taxon>
        <taxon>Halobacteroidaceae</taxon>
        <taxon>Selenihalanaerobacter</taxon>
    </lineage>
</organism>
<dbReference type="Gene3D" id="3.30.70.270">
    <property type="match status" value="1"/>
</dbReference>
<feature type="transmembrane region" description="Helical" evidence="7">
    <location>
        <begin position="46"/>
        <end position="65"/>
    </location>
</feature>
<reference evidence="10" key="1">
    <citation type="submission" date="2017-02" db="EMBL/GenBank/DDBJ databases">
        <authorList>
            <person name="Varghese N."/>
            <person name="Submissions S."/>
        </authorList>
    </citation>
    <scope>NUCLEOTIDE SEQUENCE [LARGE SCALE GENOMIC DNA]</scope>
    <source>
        <strain evidence="10">ATCC BAA-73</strain>
    </source>
</reference>
<dbReference type="InterPro" id="IPR029787">
    <property type="entry name" value="Nucleotide_cyclase"/>
</dbReference>
<dbReference type="GO" id="GO:0052621">
    <property type="term" value="F:diguanylate cyclase activity"/>
    <property type="evidence" value="ECO:0007669"/>
    <property type="project" value="TreeGrafter"/>
</dbReference>
<protein>
    <submittedName>
        <fullName evidence="9">Diguanylate cyclase (GGDEF) domain-containing protein</fullName>
    </submittedName>
</protein>
<sequence>MIMKLKIILLIKVIMLIGAIYSVFQLDSFKKILFKSRKEISINDSLILIGLFSLTGIIGDILQGANKVLFFGIKDLGVVLAGLLGGPISGGLVAGIFGGYNFIINEQQINLINVANILTLGLVSGFFKIKLILEDKKTFKIIFFKNYIPISILYLLLTVNTIYHSNMSDSTLIFTKISLNLLGILLLLFLFNKLRKEETNKELNRLKIKKQDRKLNNLNRSLKKLDGLYKMGKEINSGTNLYQTLESIVKITCEALDVDSGGIITLEDDSNRICHKFLKNFNQKLIPEKIEEGIFEAIVEERQSIIKNNLDFNSELQFIKEGGYETFLATPLIENDEVIGILFVVNNTKFSNEDLDVLNRLASQASYLIKKNQLFEKMQRNVAELTTLQRISKTINSTLNLEQVLDLTIDVIVGTMGVSSCAVMLFDKDNKKLKLEASRGLLAKCKRKGALDIKACVFAKETLESKKPVVYNQVPQQIKEDLGMPEIKSAIAVPLKVRDEIIGVILAINTLMAHSFSKEDERFLTTLTNQVAIALENAKMYNRMEEIAIRDGLTQLYNHSYFQEALADEINRAKRYGQELSLILLDIDNFKDFNDTYGHQVGDKVLKELAKNLKSIIRDIDVVARYGGEEFVIILPATSTKGAEDVGFRINESVREMVVKDDGLELNVTVSIGVSTYNQALSQKEFISEADKALYRAKKEGKDRTCIA</sequence>
<dbReference type="AlphaFoldDB" id="A0A1T4K6N5"/>
<evidence type="ECO:0000256" key="6">
    <source>
        <dbReference type="SAM" id="Coils"/>
    </source>
</evidence>
<dbReference type="Pfam" id="PF07694">
    <property type="entry name" value="5TM-5TMR_LYT"/>
    <property type="match status" value="1"/>
</dbReference>
<keyword evidence="4 7" id="KW-1133">Transmembrane helix</keyword>
<dbReference type="RefSeq" id="WP_078809142.1">
    <property type="nucleotide sequence ID" value="NZ_FUWM01000005.1"/>
</dbReference>
<dbReference type="SUPFAM" id="SSF55781">
    <property type="entry name" value="GAF domain-like"/>
    <property type="match status" value="2"/>
</dbReference>
<dbReference type="GO" id="GO:0043709">
    <property type="term" value="P:cell adhesion involved in single-species biofilm formation"/>
    <property type="evidence" value="ECO:0007669"/>
    <property type="project" value="TreeGrafter"/>
</dbReference>
<dbReference type="Gene3D" id="3.30.450.40">
    <property type="match status" value="2"/>
</dbReference>
<dbReference type="NCBIfam" id="TIGR00254">
    <property type="entry name" value="GGDEF"/>
    <property type="match status" value="1"/>
</dbReference>
<dbReference type="Pfam" id="PF00990">
    <property type="entry name" value="GGDEF"/>
    <property type="match status" value="1"/>
</dbReference>
<evidence type="ECO:0000256" key="3">
    <source>
        <dbReference type="ARBA" id="ARBA00022692"/>
    </source>
</evidence>
<evidence type="ECO:0000256" key="4">
    <source>
        <dbReference type="ARBA" id="ARBA00022989"/>
    </source>
</evidence>
<dbReference type="InterPro" id="IPR029016">
    <property type="entry name" value="GAF-like_dom_sf"/>
</dbReference>
<dbReference type="Pfam" id="PF13185">
    <property type="entry name" value="GAF_2"/>
    <property type="match status" value="1"/>
</dbReference>
<dbReference type="GO" id="GO:0005886">
    <property type="term" value="C:plasma membrane"/>
    <property type="evidence" value="ECO:0007669"/>
    <property type="project" value="UniProtKB-SubCell"/>
</dbReference>
<dbReference type="InterPro" id="IPR000160">
    <property type="entry name" value="GGDEF_dom"/>
</dbReference>
<dbReference type="PANTHER" id="PTHR45138:SF9">
    <property type="entry name" value="DIGUANYLATE CYCLASE DGCM-RELATED"/>
    <property type="match status" value="1"/>
</dbReference>
<dbReference type="SUPFAM" id="SSF55073">
    <property type="entry name" value="Nucleotide cyclase"/>
    <property type="match status" value="1"/>
</dbReference>
<dbReference type="Proteomes" id="UP000190625">
    <property type="component" value="Unassembled WGS sequence"/>
</dbReference>
<dbReference type="FunFam" id="3.30.70.270:FF:000001">
    <property type="entry name" value="Diguanylate cyclase domain protein"/>
    <property type="match status" value="1"/>
</dbReference>
<feature type="coiled-coil region" evidence="6">
    <location>
        <begin position="196"/>
        <end position="228"/>
    </location>
</feature>
<dbReference type="GO" id="GO:1902201">
    <property type="term" value="P:negative regulation of bacterial-type flagellum-dependent cell motility"/>
    <property type="evidence" value="ECO:0007669"/>
    <property type="project" value="TreeGrafter"/>
</dbReference>
<evidence type="ECO:0000313" key="10">
    <source>
        <dbReference type="Proteomes" id="UP000190625"/>
    </source>
</evidence>
<proteinExistence type="predicted"/>
<dbReference type="SMART" id="SM00065">
    <property type="entry name" value="GAF"/>
    <property type="match status" value="2"/>
</dbReference>
<name>A0A1T4K6N5_9FIRM</name>
<gene>
    <name evidence="9" type="ORF">SAMN02745118_00647</name>
</gene>
<dbReference type="EMBL" id="FUWM01000005">
    <property type="protein sequence ID" value="SJZ38082.1"/>
    <property type="molecule type" value="Genomic_DNA"/>
</dbReference>
<evidence type="ECO:0000256" key="7">
    <source>
        <dbReference type="SAM" id="Phobius"/>
    </source>
</evidence>
<accession>A0A1T4K6N5</accession>
<keyword evidence="10" id="KW-1185">Reference proteome</keyword>
<evidence type="ECO:0000256" key="2">
    <source>
        <dbReference type="ARBA" id="ARBA00022475"/>
    </source>
</evidence>
<dbReference type="Gene3D" id="1.10.1760.20">
    <property type="match status" value="1"/>
</dbReference>
<dbReference type="OrthoDB" id="9783388at2"/>
<dbReference type="InterPro" id="IPR043128">
    <property type="entry name" value="Rev_trsase/Diguanyl_cyclase"/>
</dbReference>
<keyword evidence="2" id="KW-1003">Cell membrane</keyword>
<dbReference type="GO" id="GO:0000155">
    <property type="term" value="F:phosphorelay sensor kinase activity"/>
    <property type="evidence" value="ECO:0007669"/>
    <property type="project" value="InterPro"/>
</dbReference>
<dbReference type="STRING" id="142842.SAMN02745118_00647"/>